<accession>A0A553RCT2</accession>
<keyword evidence="4" id="KW-1185">Reference proteome</keyword>
<proteinExistence type="predicted"/>
<dbReference type="EMBL" id="SRMA01024852">
    <property type="protein sequence ID" value="TRY99998.1"/>
    <property type="molecule type" value="Genomic_DNA"/>
</dbReference>
<organism evidence="3 4">
    <name type="scientific">Danionella cerebrum</name>
    <dbReference type="NCBI Taxonomy" id="2873325"/>
    <lineage>
        <taxon>Eukaryota</taxon>
        <taxon>Metazoa</taxon>
        <taxon>Chordata</taxon>
        <taxon>Craniata</taxon>
        <taxon>Vertebrata</taxon>
        <taxon>Euteleostomi</taxon>
        <taxon>Actinopterygii</taxon>
        <taxon>Neopterygii</taxon>
        <taxon>Teleostei</taxon>
        <taxon>Ostariophysi</taxon>
        <taxon>Cypriniformes</taxon>
        <taxon>Danionidae</taxon>
        <taxon>Danioninae</taxon>
        <taxon>Danionella</taxon>
    </lineage>
</organism>
<keyword evidence="1" id="KW-0472">Membrane</keyword>
<feature type="signal peptide" evidence="2">
    <location>
        <begin position="1"/>
        <end position="22"/>
    </location>
</feature>
<protein>
    <submittedName>
        <fullName evidence="3">Uncharacterized protein</fullName>
    </submittedName>
</protein>
<feature type="chain" id="PRO_5022158114" evidence="2">
    <location>
        <begin position="23"/>
        <end position="318"/>
    </location>
</feature>
<keyword evidence="1" id="KW-0812">Transmembrane</keyword>
<dbReference type="OrthoDB" id="8964045at2759"/>
<evidence type="ECO:0000313" key="4">
    <source>
        <dbReference type="Proteomes" id="UP000316079"/>
    </source>
</evidence>
<evidence type="ECO:0000313" key="3">
    <source>
        <dbReference type="EMBL" id="TRY99998.1"/>
    </source>
</evidence>
<evidence type="ECO:0000256" key="1">
    <source>
        <dbReference type="SAM" id="Phobius"/>
    </source>
</evidence>
<comment type="caution">
    <text evidence="3">The sequence shown here is derived from an EMBL/GenBank/DDBJ whole genome shotgun (WGS) entry which is preliminary data.</text>
</comment>
<evidence type="ECO:0000256" key="2">
    <source>
        <dbReference type="SAM" id="SignalP"/>
    </source>
</evidence>
<reference evidence="3 4" key="1">
    <citation type="journal article" date="2019" name="Sci. Data">
        <title>Hybrid genome assembly and annotation of Danionella translucida.</title>
        <authorList>
            <person name="Kadobianskyi M."/>
            <person name="Schulze L."/>
            <person name="Schuelke M."/>
            <person name="Judkewitz B."/>
        </authorList>
    </citation>
    <scope>NUCLEOTIDE SEQUENCE [LARGE SCALE GENOMIC DNA]</scope>
    <source>
        <strain evidence="3 4">Bolton</strain>
    </source>
</reference>
<dbReference type="Proteomes" id="UP000316079">
    <property type="component" value="Unassembled WGS sequence"/>
</dbReference>
<feature type="transmembrane region" description="Helical" evidence="1">
    <location>
        <begin position="226"/>
        <end position="247"/>
    </location>
</feature>
<sequence length="318" mass="35517">MTRSAAFKVAIIFFIVITLVLPEFFTKISQIEFLCKPFEPCLAENEKQICGSSGSPCDTKTVNGSNKQRQEGWSICITDMDLRLLKNTSKSGKHVRIILNLNSSRFNYSVFVFLNNTDLYTEVQSDQKLFYCNLPPDKSKCPLLNTTADENSRPSQTNTSIIQNVTSLKSLEPTKPTNEKKTFKETAIEHGIECQPTSSSFLFYYQKPHNTTTGPAQLQDTHDDTVWLVLVLTVALVTILTVIIQIVKSCQHYHRASQTDGLVSFAVSGQRFKTSRIQKGNLTCSVAEVSIAMSSIDGLSTIYENTETSLDGDTHDEE</sequence>
<dbReference type="AlphaFoldDB" id="A0A553RCT2"/>
<keyword evidence="1" id="KW-1133">Transmembrane helix</keyword>
<keyword evidence="2" id="KW-0732">Signal</keyword>
<name>A0A553RCT2_9TELE</name>
<gene>
    <name evidence="3" type="ORF">DNTS_007786</name>
</gene>